<accession>A0A543CQ21</accession>
<feature type="region of interest" description="Disordered" evidence="1">
    <location>
        <begin position="189"/>
        <end position="211"/>
    </location>
</feature>
<name>A0A543CQ21_9ACTN</name>
<sequence length="249" mass="27300">MDAENTSRHSQLLVVPHRPGPLIELPPEQRRDEIDDVLDELFGEAPRDTPGAFDAVLIGGGAALAVAALVARLPTWLLGLGVACAAFGLILPLHHVWTRIVRARSLRRIREVMGQGTLLDAGHHETRRLIRAYRRVERSTGDGLAADALESAHQALLEVAGLLRGRRPESPAEREYVTERADAVSRLAGTLERPAPEEVTEPPVDENSLRDSAVQALRDLDERTGSGSLTRMEHLNRLLDAEEKRDGTV</sequence>
<keyword evidence="2" id="KW-0472">Membrane</keyword>
<dbReference type="RefSeq" id="WP_141957806.1">
    <property type="nucleotide sequence ID" value="NZ_VFOZ01000001.1"/>
</dbReference>
<reference evidence="3 4" key="1">
    <citation type="submission" date="2019-06" db="EMBL/GenBank/DDBJ databases">
        <title>Sequencing the genomes of 1000 actinobacteria strains.</title>
        <authorList>
            <person name="Klenk H.-P."/>
        </authorList>
    </citation>
    <scope>NUCLEOTIDE SEQUENCE [LARGE SCALE GENOMIC DNA]</scope>
    <source>
        <strain evidence="3 4">DSM 102200</strain>
    </source>
</reference>
<evidence type="ECO:0000313" key="3">
    <source>
        <dbReference type="EMBL" id="TQL99192.1"/>
    </source>
</evidence>
<comment type="caution">
    <text evidence="3">The sequence shown here is derived from an EMBL/GenBank/DDBJ whole genome shotgun (WGS) entry which is preliminary data.</text>
</comment>
<dbReference type="Proteomes" id="UP000316096">
    <property type="component" value="Unassembled WGS sequence"/>
</dbReference>
<evidence type="ECO:0000256" key="2">
    <source>
        <dbReference type="SAM" id="Phobius"/>
    </source>
</evidence>
<gene>
    <name evidence="3" type="ORF">FB559_4849</name>
</gene>
<keyword evidence="2" id="KW-1133">Transmembrane helix</keyword>
<keyword evidence="4" id="KW-1185">Reference proteome</keyword>
<feature type="transmembrane region" description="Helical" evidence="2">
    <location>
        <begin position="76"/>
        <end position="97"/>
    </location>
</feature>
<proteinExistence type="predicted"/>
<evidence type="ECO:0000313" key="4">
    <source>
        <dbReference type="Proteomes" id="UP000316096"/>
    </source>
</evidence>
<dbReference type="EMBL" id="VFOZ01000001">
    <property type="protein sequence ID" value="TQL99192.1"/>
    <property type="molecule type" value="Genomic_DNA"/>
</dbReference>
<evidence type="ECO:0000256" key="1">
    <source>
        <dbReference type="SAM" id="MobiDB-lite"/>
    </source>
</evidence>
<protein>
    <submittedName>
        <fullName evidence="3">Uncharacterized protein</fullName>
    </submittedName>
</protein>
<feature type="transmembrane region" description="Helical" evidence="2">
    <location>
        <begin position="51"/>
        <end position="70"/>
    </location>
</feature>
<organism evidence="3 4">
    <name type="scientific">Actinoallomurus bryophytorum</name>
    <dbReference type="NCBI Taxonomy" id="1490222"/>
    <lineage>
        <taxon>Bacteria</taxon>
        <taxon>Bacillati</taxon>
        <taxon>Actinomycetota</taxon>
        <taxon>Actinomycetes</taxon>
        <taxon>Streptosporangiales</taxon>
        <taxon>Thermomonosporaceae</taxon>
        <taxon>Actinoallomurus</taxon>
    </lineage>
</organism>
<dbReference type="AlphaFoldDB" id="A0A543CQ21"/>
<keyword evidence="2" id="KW-0812">Transmembrane</keyword>